<feature type="region of interest" description="Disordered" evidence="1">
    <location>
        <begin position="60"/>
        <end position="85"/>
    </location>
</feature>
<sequence length="199" mass="23254">MSFIRHFHAPARLESEISKVVKNGKKMQQMKATANLYNPKSSASSYKGVLRAKIEPGLYHHPAHSSDTGSINSETFPRAFLPNDDPRRKFVQTLRPREHQQSSWAPPLHQKKDKTYHLSPEQVAEIQKLRLENPEKYTRKALAQRFNVSPLFISLISSVSETRSFEMAQRLDAIKQNWHPRRAIARDDRKKRKELWYRP</sequence>
<gene>
    <name evidence="2" type="ORF">LANO_0H24146G</name>
</gene>
<dbReference type="AlphaFoldDB" id="A0A1G4KNT0"/>
<organism evidence="2 3">
    <name type="scientific">Lachancea nothofagi CBS 11611</name>
    <dbReference type="NCBI Taxonomy" id="1266666"/>
    <lineage>
        <taxon>Eukaryota</taxon>
        <taxon>Fungi</taxon>
        <taxon>Dikarya</taxon>
        <taxon>Ascomycota</taxon>
        <taxon>Saccharomycotina</taxon>
        <taxon>Saccharomycetes</taxon>
        <taxon>Saccharomycetales</taxon>
        <taxon>Saccharomycetaceae</taxon>
        <taxon>Lachancea</taxon>
    </lineage>
</organism>
<accession>A0A1G4KNT0</accession>
<dbReference type="Proteomes" id="UP000189911">
    <property type="component" value="Chromosome H"/>
</dbReference>
<evidence type="ECO:0000256" key="1">
    <source>
        <dbReference type="SAM" id="MobiDB-lite"/>
    </source>
</evidence>
<dbReference type="PANTHER" id="PTHR28266">
    <property type="entry name" value="54S RIBOSOMAL PROTEIN L20, MITOCHONDRIAL"/>
    <property type="match status" value="1"/>
</dbReference>
<protein>
    <submittedName>
        <fullName evidence="2">LANO_0H24146g1_1</fullName>
    </submittedName>
</protein>
<dbReference type="GO" id="GO:0003735">
    <property type="term" value="F:structural constituent of ribosome"/>
    <property type="evidence" value="ECO:0007669"/>
    <property type="project" value="TreeGrafter"/>
</dbReference>
<feature type="compositionally biased region" description="Polar residues" evidence="1">
    <location>
        <begin position="65"/>
        <end position="75"/>
    </location>
</feature>
<evidence type="ECO:0000313" key="2">
    <source>
        <dbReference type="EMBL" id="SCV06193.1"/>
    </source>
</evidence>
<dbReference type="InterPro" id="IPR024388">
    <property type="entry name" value="Ribosomal_mL58"/>
</dbReference>
<dbReference type="EMBL" id="LT598447">
    <property type="protein sequence ID" value="SCV06193.1"/>
    <property type="molecule type" value="Genomic_DNA"/>
</dbReference>
<name>A0A1G4KNT0_9SACH</name>
<proteinExistence type="predicted"/>
<evidence type="ECO:0000313" key="3">
    <source>
        <dbReference type="Proteomes" id="UP000189911"/>
    </source>
</evidence>
<dbReference type="Pfam" id="PF12824">
    <property type="entry name" value="MRP-L20"/>
    <property type="match status" value="1"/>
</dbReference>
<dbReference type="GO" id="GO:0005762">
    <property type="term" value="C:mitochondrial large ribosomal subunit"/>
    <property type="evidence" value="ECO:0007669"/>
    <property type="project" value="TreeGrafter"/>
</dbReference>
<dbReference type="OrthoDB" id="6021263at2759"/>
<keyword evidence="3" id="KW-1185">Reference proteome</keyword>
<dbReference type="PANTHER" id="PTHR28266:SF1">
    <property type="entry name" value="LARGE RIBOSOMAL SUBUNIT PROTEIN ML58"/>
    <property type="match status" value="1"/>
</dbReference>
<reference evidence="3" key="1">
    <citation type="submission" date="2016-03" db="EMBL/GenBank/DDBJ databases">
        <authorList>
            <person name="Devillers Hugo."/>
        </authorList>
    </citation>
    <scope>NUCLEOTIDE SEQUENCE [LARGE SCALE GENOMIC DNA]</scope>
</reference>